<feature type="domain" description="Carbohydrate kinase FGGY C-terminal" evidence="2">
    <location>
        <begin position="260"/>
        <end position="435"/>
    </location>
</feature>
<sequence>MFPEVTAVLTPERPLVAVLDIGKTNAKVVVADPETGRELSSAVRPNAPLPDAPYRAIDADAIEAFVLAALAAAPDRARIGAIVPVAHGACAALADETHLVLPVMDYEEPALETVADAYRAERDPFALTGSPFVPLGLNLGRQLYFLETRFPQAFQTATRLLFWPQYWSWRLTGVATTEVTSAGCHTDLWSPAAAGFSPLAERRGWARLAPPLVGAGDVVGKISPAVAAATGLSPSVSVLSGIHDSNASFLRHRLARPAGDPFVVVSSGTWIILLASGIPSHGLDEAHDCLVNVDALGEPTPTARFMGGREYAAIAGDGAPNPTADDLDAVFAAGAMALPAFVATGGPFTGRTGEIRDAEGLSASGRAALASLYCALVTDVSLDLLGARGPVVIEGPFAENPLYPGLLAALREDPVMVSGDRAGTIGGALALAAPGRTPAPQLTPAVPIAPARLADYRRRWRAAVA</sequence>
<dbReference type="GO" id="GO:0016301">
    <property type="term" value="F:kinase activity"/>
    <property type="evidence" value="ECO:0007669"/>
    <property type="project" value="InterPro"/>
</dbReference>
<dbReference type="Gene3D" id="3.30.420.40">
    <property type="match status" value="2"/>
</dbReference>
<dbReference type="InterPro" id="IPR018484">
    <property type="entry name" value="FGGY_N"/>
</dbReference>
<protein>
    <submittedName>
        <fullName evidence="3">Uncharacterized protein</fullName>
    </submittedName>
</protein>
<dbReference type="Proteomes" id="UP000332515">
    <property type="component" value="Unassembled WGS sequence"/>
</dbReference>
<dbReference type="EMBL" id="VWNA01000001">
    <property type="protein sequence ID" value="MQT12599.1"/>
    <property type="molecule type" value="Genomic_DNA"/>
</dbReference>
<reference evidence="3 4" key="1">
    <citation type="submission" date="2019-09" db="EMBL/GenBank/DDBJ databases">
        <title>Segnochrobactrum spirostomi gen. nov., sp. nov., isolated from the ciliate Spirostomum cf. yagiui and description of a novel family, Segnochrobactraceae fam. nov. within the order Rhizobiales of the class Alphaproteobacteria.</title>
        <authorList>
            <person name="Akter S."/>
            <person name="Shazib S.U.A."/>
            <person name="Shin M.K."/>
        </authorList>
    </citation>
    <scope>NUCLEOTIDE SEQUENCE [LARGE SCALE GENOMIC DNA]</scope>
    <source>
        <strain evidence="3 4">Sp-1</strain>
    </source>
</reference>
<accession>A0A6A7Y4G4</accession>
<dbReference type="AlphaFoldDB" id="A0A6A7Y4G4"/>
<dbReference type="CDD" id="cd07772">
    <property type="entry name" value="ASKHA_NBD_FGGY_NaCK-like"/>
    <property type="match status" value="1"/>
</dbReference>
<evidence type="ECO:0000313" key="4">
    <source>
        <dbReference type="Proteomes" id="UP000332515"/>
    </source>
</evidence>
<evidence type="ECO:0000313" key="3">
    <source>
        <dbReference type="EMBL" id="MQT12599.1"/>
    </source>
</evidence>
<dbReference type="InterPro" id="IPR049382">
    <property type="entry name" value="FGGY_C_2"/>
</dbReference>
<keyword evidence="4" id="KW-1185">Reference proteome</keyword>
<feature type="domain" description="Carbohydrate kinase FGGY N-terminal" evidence="1">
    <location>
        <begin position="16"/>
        <end position="248"/>
    </location>
</feature>
<evidence type="ECO:0000259" key="1">
    <source>
        <dbReference type="Pfam" id="PF00370"/>
    </source>
</evidence>
<dbReference type="GO" id="GO:0005975">
    <property type="term" value="P:carbohydrate metabolic process"/>
    <property type="evidence" value="ECO:0007669"/>
    <property type="project" value="InterPro"/>
</dbReference>
<dbReference type="InterPro" id="IPR043129">
    <property type="entry name" value="ATPase_NBD"/>
</dbReference>
<gene>
    <name evidence="3" type="ORF">F0357_08010</name>
</gene>
<organism evidence="3 4">
    <name type="scientific">Segnochrobactrum spirostomi</name>
    <dbReference type="NCBI Taxonomy" id="2608987"/>
    <lineage>
        <taxon>Bacteria</taxon>
        <taxon>Pseudomonadati</taxon>
        <taxon>Pseudomonadota</taxon>
        <taxon>Alphaproteobacteria</taxon>
        <taxon>Hyphomicrobiales</taxon>
        <taxon>Segnochrobactraceae</taxon>
        <taxon>Segnochrobactrum</taxon>
    </lineage>
</organism>
<dbReference type="Pfam" id="PF21546">
    <property type="entry name" value="FGGY_C_2"/>
    <property type="match status" value="1"/>
</dbReference>
<proteinExistence type="predicted"/>
<dbReference type="SUPFAM" id="SSF53067">
    <property type="entry name" value="Actin-like ATPase domain"/>
    <property type="match status" value="1"/>
</dbReference>
<name>A0A6A7Y4G4_9HYPH</name>
<dbReference type="Pfam" id="PF00370">
    <property type="entry name" value="FGGY_N"/>
    <property type="match status" value="1"/>
</dbReference>
<comment type="caution">
    <text evidence="3">The sequence shown here is derived from an EMBL/GenBank/DDBJ whole genome shotgun (WGS) entry which is preliminary data.</text>
</comment>
<evidence type="ECO:0000259" key="2">
    <source>
        <dbReference type="Pfam" id="PF21546"/>
    </source>
</evidence>